<reference evidence="3" key="1">
    <citation type="submission" date="2023-06" db="EMBL/GenBank/DDBJ databases">
        <title>Genome sequence of Methancorpusculaceae sp. Ag1.</title>
        <authorList>
            <person name="Protasov E."/>
            <person name="Platt K."/>
            <person name="Poehlein A."/>
            <person name="Daniel R."/>
            <person name="Brune A."/>
        </authorList>
    </citation>
    <scope>NUCLEOTIDE SEQUENCE</scope>
    <source>
        <strain evidence="3">Ag1</strain>
    </source>
</reference>
<evidence type="ECO:0000313" key="3">
    <source>
        <dbReference type="EMBL" id="MDV0441587.1"/>
    </source>
</evidence>
<keyword evidence="2" id="KW-1133">Transmembrane helix</keyword>
<sequence>MSIMQEATVEEPPVKLNRKDITGDLIGAAPDFNFDEEIPLLPKGEEQEQPEELNAVVGILDMLIGSSGDLLKEYDLPAPNLTIWEKWGKENLSKALNHYMPAGMGEGISSPAMAGLIGVGAILICFLPVIMVFVKRKQEPQPEQIPQQPEPEEEKTEFVNTYETPEPVHSTAPISDKMLSAWERIQRVDNGY</sequence>
<proteinExistence type="predicted"/>
<gene>
    <name evidence="3" type="ORF">McpAg1_07900</name>
</gene>
<dbReference type="RefSeq" id="WP_338093987.1">
    <property type="nucleotide sequence ID" value="NZ_JAWDKA010000003.1"/>
</dbReference>
<evidence type="ECO:0000256" key="2">
    <source>
        <dbReference type="SAM" id="Phobius"/>
    </source>
</evidence>
<feature type="transmembrane region" description="Helical" evidence="2">
    <location>
        <begin position="112"/>
        <end position="134"/>
    </location>
</feature>
<feature type="region of interest" description="Disordered" evidence="1">
    <location>
        <begin position="141"/>
        <end position="175"/>
    </location>
</feature>
<protein>
    <submittedName>
        <fullName evidence="3">Uncharacterized protein</fullName>
    </submittedName>
</protein>
<keyword evidence="2" id="KW-0812">Transmembrane</keyword>
<name>A0AAE4S9A7_9EURY</name>
<organism evidence="3 4">
    <name type="scientific">Methanorbis furvi</name>
    <dbReference type="NCBI Taxonomy" id="3028299"/>
    <lineage>
        <taxon>Archaea</taxon>
        <taxon>Methanobacteriati</taxon>
        <taxon>Methanobacteriota</taxon>
        <taxon>Stenosarchaea group</taxon>
        <taxon>Methanomicrobia</taxon>
        <taxon>Methanomicrobiales</taxon>
        <taxon>Methanocorpusculaceae</taxon>
        <taxon>Methanorbis</taxon>
    </lineage>
</organism>
<evidence type="ECO:0000313" key="4">
    <source>
        <dbReference type="Proteomes" id="UP001273136"/>
    </source>
</evidence>
<comment type="caution">
    <text evidence="3">The sequence shown here is derived from an EMBL/GenBank/DDBJ whole genome shotgun (WGS) entry which is preliminary data.</text>
</comment>
<dbReference type="EMBL" id="JAWDKA010000003">
    <property type="protein sequence ID" value="MDV0441587.1"/>
    <property type="molecule type" value="Genomic_DNA"/>
</dbReference>
<keyword evidence="4" id="KW-1185">Reference proteome</keyword>
<dbReference type="Proteomes" id="UP001273136">
    <property type="component" value="Unassembled WGS sequence"/>
</dbReference>
<accession>A0AAE4S9A7</accession>
<dbReference type="AlphaFoldDB" id="A0AAE4S9A7"/>
<keyword evidence="2" id="KW-0472">Membrane</keyword>
<evidence type="ECO:0000256" key="1">
    <source>
        <dbReference type="SAM" id="MobiDB-lite"/>
    </source>
</evidence>